<sequence length="276" mass="30102">MRVHHLNAATMCPRGAALITGKGGLLERATMVCHVLAIETAEGLVLVDTGLGTGDIARPSRLGLTFTAVLAPRLDPAETALAQVKALGFAADDVRHIVLTHLDLDHAGGLGDFPKARVHVHAREHEAAMARKDMMAKSRYIPGQWAHGPSWQLYDATGEDWFGFAGVRALFADEGDVLLIPLHGHTRGHCGVAVRDGDGWMLHAGDAYFHTHSLDAEPTAPLGIRLFQQLTDTIGAERRRNQERLRQLRQSRGREVRIFCAHDPDEFDACCAGRPL</sequence>
<keyword evidence="4" id="KW-0862">Zinc</keyword>
<dbReference type="SUPFAM" id="SSF56281">
    <property type="entry name" value="Metallo-hydrolase/oxidoreductase"/>
    <property type="match status" value="1"/>
</dbReference>
<dbReference type="PANTHER" id="PTHR42978">
    <property type="entry name" value="QUORUM-QUENCHING LACTONASE YTNP-RELATED-RELATED"/>
    <property type="match status" value="1"/>
</dbReference>
<dbReference type="OrthoDB" id="9773738at2"/>
<accession>A0A317EK88</accession>
<evidence type="ECO:0000313" key="6">
    <source>
        <dbReference type="EMBL" id="PWR25655.1"/>
    </source>
</evidence>
<keyword evidence="7" id="KW-1185">Reference proteome</keyword>
<dbReference type="CDD" id="cd07742">
    <property type="entry name" value="metallo-hydrolase-like_MBL-fold"/>
    <property type="match status" value="1"/>
</dbReference>
<dbReference type="InterPro" id="IPR036866">
    <property type="entry name" value="RibonucZ/Hydroxyglut_hydro"/>
</dbReference>
<dbReference type="InterPro" id="IPR051013">
    <property type="entry name" value="MBL_superfamily_lactonases"/>
</dbReference>
<proteinExistence type="inferred from homology"/>
<dbReference type="InterPro" id="IPR001279">
    <property type="entry name" value="Metallo-B-lactamas"/>
</dbReference>
<dbReference type="RefSeq" id="WP_109901852.1">
    <property type="nucleotide sequence ID" value="NZ_QGLE01000001.1"/>
</dbReference>
<evidence type="ECO:0000256" key="3">
    <source>
        <dbReference type="ARBA" id="ARBA00022801"/>
    </source>
</evidence>
<dbReference type="Gene3D" id="3.60.15.10">
    <property type="entry name" value="Ribonuclease Z/Hydroxyacylglutathione hydrolase-like"/>
    <property type="match status" value="1"/>
</dbReference>
<evidence type="ECO:0000256" key="1">
    <source>
        <dbReference type="ARBA" id="ARBA00007749"/>
    </source>
</evidence>
<dbReference type="Pfam" id="PF00753">
    <property type="entry name" value="Lactamase_B"/>
    <property type="match status" value="1"/>
</dbReference>
<dbReference type="PANTHER" id="PTHR42978:SF3">
    <property type="entry name" value="BLR3078 PROTEIN"/>
    <property type="match status" value="1"/>
</dbReference>
<keyword evidence="3 6" id="KW-0378">Hydrolase</keyword>
<feature type="domain" description="Metallo-beta-lactamase" evidence="5">
    <location>
        <begin position="32"/>
        <end position="262"/>
    </location>
</feature>
<dbReference type="Proteomes" id="UP000245461">
    <property type="component" value="Unassembled WGS sequence"/>
</dbReference>
<organism evidence="6 7">
    <name type="scientific">Zavarzinia aquatilis</name>
    <dbReference type="NCBI Taxonomy" id="2211142"/>
    <lineage>
        <taxon>Bacteria</taxon>
        <taxon>Pseudomonadati</taxon>
        <taxon>Pseudomonadota</taxon>
        <taxon>Alphaproteobacteria</taxon>
        <taxon>Rhodospirillales</taxon>
        <taxon>Zavarziniaceae</taxon>
        <taxon>Zavarzinia</taxon>
    </lineage>
</organism>
<protein>
    <submittedName>
        <fullName evidence="6">MBL fold metallo-hydrolase</fullName>
    </submittedName>
</protein>
<evidence type="ECO:0000256" key="4">
    <source>
        <dbReference type="ARBA" id="ARBA00022833"/>
    </source>
</evidence>
<evidence type="ECO:0000313" key="7">
    <source>
        <dbReference type="Proteomes" id="UP000245461"/>
    </source>
</evidence>
<comment type="caution">
    <text evidence="6">The sequence shown here is derived from an EMBL/GenBank/DDBJ whole genome shotgun (WGS) entry which is preliminary data.</text>
</comment>
<dbReference type="GO" id="GO:0016787">
    <property type="term" value="F:hydrolase activity"/>
    <property type="evidence" value="ECO:0007669"/>
    <property type="project" value="UniProtKB-KW"/>
</dbReference>
<dbReference type="AlphaFoldDB" id="A0A317EK88"/>
<evidence type="ECO:0000256" key="2">
    <source>
        <dbReference type="ARBA" id="ARBA00022723"/>
    </source>
</evidence>
<dbReference type="SMART" id="SM00849">
    <property type="entry name" value="Lactamase_B"/>
    <property type="match status" value="1"/>
</dbReference>
<reference evidence="6 7" key="1">
    <citation type="submission" date="2018-05" db="EMBL/GenBank/DDBJ databases">
        <title>Zavarzinia sp. HR-AS.</title>
        <authorList>
            <person name="Lee Y."/>
            <person name="Jeon C.O."/>
        </authorList>
    </citation>
    <scope>NUCLEOTIDE SEQUENCE [LARGE SCALE GENOMIC DNA]</scope>
    <source>
        <strain evidence="6 7">HR-AS</strain>
    </source>
</reference>
<dbReference type="GO" id="GO:0046872">
    <property type="term" value="F:metal ion binding"/>
    <property type="evidence" value="ECO:0007669"/>
    <property type="project" value="UniProtKB-KW"/>
</dbReference>
<dbReference type="EMBL" id="QGLE01000001">
    <property type="protein sequence ID" value="PWR25655.1"/>
    <property type="molecule type" value="Genomic_DNA"/>
</dbReference>
<evidence type="ECO:0000259" key="5">
    <source>
        <dbReference type="SMART" id="SM00849"/>
    </source>
</evidence>
<comment type="similarity">
    <text evidence="1">Belongs to the metallo-beta-lactamase superfamily.</text>
</comment>
<keyword evidence="2" id="KW-0479">Metal-binding</keyword>
<name>A0A317EK88_9PROT</name>
<gene>
    <name evidence="6" type="ORF">DKG74_01440</name>
</gene>